<dbReference type="CDD" id="cd01949">
    <property type="entry name" value="GGDEF"/>
    <property type="match status" value="1"/>
</dbReference>
<dbReference type="AlphaFoldDB" id="A0A6I6JLJ7"/>
<dbReference type="FunFam" id="3.30.70.270:FF:000001">
    <property type="entry name" value="Diguanylate cyclase domain protein"/>
    <property type="match status" value="1"/>
</dbReference>
<organism evidence="3 4">
    <name type="scientific">Pseudodesulfovibrio cashew</name>
    <dbReference type="NCBI Taxonomy" id="2678688"/>
    <lineage>
        <taxon>Bacteria</taxon>
        <taxon>Pseudomonadati</taxon>
        <taxon>Thermodesulfobacteriota</taxon>
        <taxon>Desulfovibrionia</taxon>
        <taxon>Desulfovibrionales</taxon>
        <taxon>Desulfovibrionaceae</taxon>
    </lineage>
</organism>
<dbReference type="SUPFAM" id="SSF55785">
    <property type="entry name" value="PYP-like sensor domain (PAS domain)"/>
    <property type="match status" value="1"/>
</dbReference>
<accession>A0A6I6JLJ7</accession>
<dbReference type="SMART" id="SM00091">
    <property type="entry name" value="PAS"/>
    <property type="match status" value="1"/>
</dbReference>
<dbReference type="KEGG" id="psel:GM415_13120"/>
<dbReference type="GO" id="GO:0006355">
    <property type="term" value="P:regulation of DNA-templated transcription"/>
    <property type="evidence" value="ECO:0007669"/>
    <property type="project" value="InterPro"/>
</dbReference>
<dbReference type="EMBL" id="CP046400">
    <property type="protein sequence ID" value="QGY41027.1"/>
    <property type="molecule type" value="Genomic_DNA"/>
</dbReference>
<dbReference type="Gene3D" id="3.30.70.270">
    <property type="match status" value="1"/>
</dbReference>
<dbReference type="SUPFAM" id="SSF55073">
    <property type="entry name" value="Nucleotide cyclase"/>
    <property type="match status" value="1"/>
</dbReference>
<dbReference type="InterPro" id="IPR013767">
    <property type="entry name" value="PAS_fold"/>
</dbReference>
<dbReference type="InterPro" id="IPR052163">
    <property type="entry name" value="DGC-Regulatory_Protein"/>
</dbReference>
<proteinExistence type="predicted"/>
<dbReference type="CDD" id="cd00130">
    <property type="entry name" value="PAS"/>
    <property type="match status" value="1"/>
</dbReference>
<evidence type="ECO:0000259" key="2">
    <source>
        <dbReference type="PROSITE" id="PS50887"/>
    </source>
</evidence>
<dbReference type="InterPro" id="IPR000014">
    <property type="entry name" value="PAS"/>
</dbReference>
<dbReference type="RefSeq" id="WP_158948894.1">
    <property type="nucleotide sequence ID" value="NZ_CP046400.1"/>
</dbReference>
<dbReference type="GO" id="GO:0003824">
    <property type="term" value="F:catalytic activity"/>
    <property type="evidence" value="ECO:0007669"/>
    <property type="project" value="UniProtKB-ARBA"/>
</dbReference>
<feature type="domain" description="GGDEF" evidence="2">
    <location>
        <begin position="168"/>
        <end position="300"/>
    </location>
</feature>
<name>A0A6I6JLJ7_9BACT</name>
<gene>
    <name evidence="3" type="ORF">GM415_13120</name>
</gene>
<dbReference type="Pfam" id="PF00989">
    <property type="entry name" value="PAS"/>
    <property type="match status" value="1"/>
</dbReference>
<dbReference type="Proteomes" id="UP000428328">
    <property type="component" value="Chromosome"/>
</dbReference>
<dbReference type="InterPro" id="IPR029787">
    <property type="entry name" value="Nucleotide_cyclase"/>
</dbReference>
<dbReference type="PROSITE" id="PS50112">
    <property type="entry name" value="PAS"/>
    <property type="match status" value="1"/>
</dbReference>
<evidence type="ECO:0000259" key="1">
    <source>
        <dbReference type="PROSITE" id="PS50112"/>
    </source>
</evidence>
<feature type="domain" description="PAS" evidence="1">
    <location>
        <begin position="2"/>
        <end position="54"/>
    </location>
</feature>
<sequence length="310" mass="34673">MDSDQYKKILDALTDGVYMMNPDGVITFWNKSAELLSGYKAEEILGRECADNLLRHVDKNGMELCLTGCPMAATIKDGKVREATVYMHHKHGHRMPITVRSSPIRDASGKITGAVEVFNRCSDCPNLVMEMEKLRKEVLVDPLTGIGNRRYADITMNQCGLSMREGNTPFGILFVDIDNFKQINDTFGHAVGDRIITMVAKTLTAMLRPLDAACRWGGDEFVILLLDSDEKGLITVANRLRKLLKKSWIDTEESRLSVTASFGCALSDEDESAQSVLERADRQAYLSKEAGRDCIYFRDKDVTSTMRSEP</sequence>
<dbReference type="Gene3D" id="3.30.450.20">
    <property type="entry name" value="PAS domain"/>
    <property type="match status" value="1"/>
</dbReference>
<protein>
    <submittedName>
        <fullName evidence="3">Diguanylate cyclase</fullName>
    </submittedName>
</protein>
<dbReference type="NCBIfam" id="TIGR00254">
    <property type="entry name" value="GGDEF"/>
    <property type="match status" value="1"/>
</dbReference>
<dbReference type="InterPro" id="IPR035965">
    <property type="entry name" value="PAS-like_dom_sf"/>
</dbReference>
<keyword evidence="4" id="KW-1185">Reference proteome</keyword>
<evidence type="ECO:0000313" key="3">
    <source>
        <dbReference type="EMBL" id="QGY41027.1"/>
    </source>
</evidence>
<dbReference type="InterPro" id="IPR000160">
    <property type="entry name" value="GGDEF_dom"/>
</dbReference>
<dbReference type="PANTHER" id="PTHR46663:SF4">
    <property type="entry name" value="DIGUANYLATE CYCLASE DGCT-RELATED"/>
    <property type="match status" value="1"/>
</dbReference>
<dbReference type="InterPro" id="IPR043128">
    <property type="entry name" value="Rev_trsase/Diguanyl_cyclase"/>
</dbReference>
<dbReference type="NCBIfam" id="TIGR00229">
    <property type="entry name" value="sensory_box"/>
    <property type="match status" value="1"/>
</dbReference>
<reference evidence="3 4" key="1">
    <citation type="submission" date="2019-11" db="EMBL/GenBank/DDBJ databases">
        <authorList>
            <person name="Zheng R.K."/>
            <person name="Sun C.M."/>
        </authorList>
    </citation>
    <scope>NUCLEOTIDE SEQUENCE [LARGE SCALE GENOMIC DNA]</scope>
    <source>
        <strain evidence="3 4">SRB007</strain>
    </source>
</reference>
<evidence type="ECO:0000313" key="4">
    <source>
        <dbReference type="Proteomes" id="UP000428328"/>
    </source>
</evidence>
<dbReference type="Pfam" id="PF00990">
    <property type="entry name" value="GGDEF"/>
    <property type="match status" value="1"/>
</dbReference>
<dbReference type="SMART" id="SM00267">
    <property type="entry name" value="GGDEF"/>
    <property type="match status" value="1"/>
</dbReference>
<dbReference type="PROSITE" id="PS50887">
    <property type="entry name" value="GGDEF"/>
    <property type="match status" value="1"/>
</dbReference>
<dbReference type="PANTHER" id="PTHR46663">
    <property type="entry name" value="DIGUANYLATE CYCLASE DGCT-RELATED"/>
    <property type="match status" value="1"/>
</dbReference>